<gene>
    <name evidence="2" type="ORF">ACFQU0_01175</name>
</gene>
<organism evidence="2 3">
    <name type="scientific">Hydrogenophaga defluvii</name>
    <dbReference type="NCBI Taxonomy" id="249410"/>
    <lineage>
        <taxon>Bacteria</taxon>
        <taxon>Pseudomonadati</taxon>
        <taxon>Pseudomonadota</taxon>
        <taxon>Betaproteobacteria</taxon>
        <taxon>Burkholderiales</taxon>
        <taxon>Comamonadaceae</taxon>
        <taxon>Hydrogenophaga</taxon>
    </lineage>
</organism>
<dbReference type="Proteomes" id="UP001596457">
    <property type="component" value="Unassembled WGS sequence"/>
</dbReference>
<comment type="caution">
    <text evidence="2">The sequence shown here is derived from an EMBL/GenBank/DDBJ whole genome shotgun (WGS) entry which is preliminary data.</text>
</comment>
<accession>A0ABW2S6A3</accession>
<name>A0ABW2S6A3_9BURK</name>
<evidence type="ECO:0000313" key="3">
    <source>
        <dbReference type="Proteomes" id="UP001596457"/>
    </source>
</evidence>
<keyword evidence="1" id="KW-0175">Coiled coil</keyword>
<evidence type="ECO:0000256" key="1">
    <source>
        <dbReference type="SAM" id="Coils"/>
    </source>
</evidence>
<feature type="coiled-coil region" evidence="1">
    <location>
        <begin position="276"/>
        <end position="303"/>
    </location>
</feature>
<proteinExistence type="predicted"/>
<protein>
    <submittedName>
        <fullName evidence="2">Uncharacterized protein</fullName>
    </submittedName>
</protein>
<keyword evidence="3" id="KW-1185">Reference proteome</keyword>
<dbReference type="EMBL" id="JBHTBZ010000004">
    <property type="protein sequence ID" value="MFC7459041.1"/>
    <property type="molecule type" value="Genomic_DNA"/>
</dbReference>
<sequence length="320" mass="35371">MDKYDKSNAQMIIDGSGLFGPDGAYSGLSFLRVDDRGVWPDKDGCADVSFWLPEYLWKPYWELVDHPDEPNDPNQEPGLPFPFDEYQLAAWMMGGLGGQIAGHYGDWDAGPDQEMLAHPDARKARRGVTRAFELVRAAMLVVGSPPVEVQSQWHLAEDEYARALGEAKAREGDIDRARALLIGLREQADALKVKSEAAMAFWRRAMVRQLHDARRATCARQAQINTILSAQATPEYQRDAAHAETVLKRLDNANATLAMMTDALGNAPKTGDVGKIREAQAAVDEAQQDVERVQATIERLRGDDPLMGEAAFVDGFDSET</sequence>
<evidence type="ECO:0000313" key="2">
    <source>
        <dbReference type="EMBL" id="MFC7459041.1"/>
    </source>
</evidence>
<dbReference type="RefSeq" id="WP_382198280.1">
    <property type="nucleotide sequence ID" value="NZ_JBHTBZ010000004.1"/>
</dbReference>
<reference evidence="3" key="1">
    <citation type="journal article" date="2019" name="Int. J. Syst. Evol. Microbiol.">
        <title>The Global Catalogue of Microorganisms (GCM) 10K type strain sequencing project: providing services to taxonomists for standard genome sequencing and annotation.</title>
        <authorList>
            <consortium name="The Broad Institute Genomics Platform"/>
            <consortium name="The Broad Institute Genome Sequencing Center for Infectious Disease"/>
            <person name="Wu L."/>
            <person name="Ma J."/>
        </authorList>
    </citation>
    <scope>NUCLEOTIDE SEQUENCE [LARGE SCALE GENOMIC DNA]</scope>
    <source>
        <strain evidence="3">CCUG 53903</strain>
    </source>
</reference>